<dbReference type="HOGENOM" id="CLU_3223155_0_0_0"/>
<organism evidence="2 3">
    <name type="scientific">Terriglobus roseus (strain DSM 18391 / NRRL B-41598 / KBS 63)</name>
    <dbReference type="NCBI Taxonomy" id="926566"/>
    <lineage>
        <taxon>Bacteria</taxon>
        <taxon>Pseudomonadati</taxon>
        <taxon>Acidobacteriota</taxon>
        <taxon>Terriglobia</taxon>
        <taxon>Terriglobales</taxon>
        <taxon>Acidobacteriaceae</taxon>
        <taxon>Terriglobus</taxon>
    </lineage>
</organism>
<evidence type="ECO:0000313" key="2">
    <source>
        <dbReference type="EMBL" id="AFL88656.1"/>
    </source>
</evidence>
<dbReference type="AlphaFoldDB" id="I3ZHD8"/>
<feature type="transmembrane region" description="Helical" evidence="1">
    <location>
        <begin position="16"/>
        <end position="35"/>
    </location>
</feature>
<accession>I3ZHD8</accession>
<dbReference type="eggNOG" id="COG0845">
    <property type="taxonomic scope" value="Bacteria"/>
</dbReference>
<dbReference type="STRING" id="926566.Terro_2398"/>
<dbReference type="KEGG" id="trs:Terro_2398"/>
<protein>
    <submittedName>
        <fullName evidence="2">Uncharacterized protein</fullName>
    </submittedName>
</protein>
<evidence type="ECO:0000313" key="3">
    <source>
        <dbReference type="Proteomes" id="UP000006056"/>
    </source>
</evidence>
<keyword evidence="1" id="KW-0472">Membrane</keyword>
<keyword evidence="1" id="KW-1133">Transmembrane helix</keyword>
<name>I3ZHD8_TERRK</name>
<reference evidence="2 3" key="1">
    <citation type="submission" date="2012-06" db="EMBL/GenBank/DDBJ databases">
        <title>Complete genome of Terriglobus roseus DSM 18391.</title>
        <authorList>
            <consortium name="US DOE Joint Genome Institute (JGI-PGF)"/>
            <person name="Lucas S."/>
            <person name="Copeland A."/>
            <person name="Lapidus A."/>
            <person name="Glavina del Rio T."/>
            <person name="Dalin E."/>
            <person name="Tice H."/>
            <person name="Bruce D."/>
            <person name="Goodwin L."/>
            <person name="Pitluck S."/>
            <person name="Peters L."/>
            <person name="Mikhailova N."/>
            <person name="Munk A.C.C."/>
            <person name="Kyrpides N."/>
            <person name="Mavromatis K."/>
            <person name="Ivanova N."/>
            <person name="Brettin T."/>
            <person name="Detter J.C."/>
            <person name="Han C."/>
            <person name="Larimer F."/>
            <person name="Land M."/>
            <person name="Hauser L."/>
            <person name="Markowitz V."/>
            <person name="Cheng J.-F."/>
            <person name="Hugenholtz P."/>
            <person name="Woyke T."/>
            <person name="Wu D."/>
            <person name="Brambilla E."/>
            <person name="Klenk H.-P."/>
            <person name="Eisen J.A."/>
        </authorList>
    </citation>
    <scope>NUCLEOTIDE SEQUENCE [LARGE SCALE GENOMIC DNA]</scope>
    <source>
        <strain evidence="3">DSM 18391 / NRRL B-41598 / KBS 63</strain>
    </source>
</reference>
<dbReference type="Proteomes" id="UP000006056">
    <property type="component" value="Chromosome"/>
</dbReference>
<evidence type="ECO:0000256" key="1">
    <source>
        <dbReference type="SAM" id="Phobius"/>
    </source>
</evidence>
<sequence>MDIVRPDLKRKKFRRNVITASVVAILVAVAVLFLLRLKPASPTG</sequence>
<keyword evidence="1" id="KW-0812">Transmembrane</keyword>
<gene>
    <name evidence="2" type="ordered locus">Terro_2398</name>
</gene>
<proteinExistence type="predicted"/>
<dbReference type="EMBL" id="CP003379">
    <property type="protein sequence ID" value="AFL88656.1"/>
    <property type="molecule type" value="Genomic_DNA"/>
</dbReference>
<keyword evidence="3" id="KW-1185">Reference proteome</keyword>